<dbReference type="EMBL" id="BTRK01000002">
    <property type="protein sequence ID" value="GMR38775.1"/>
    <property type="molecule type" value="Genomic_DNA"/>
</dbReference>
<name>A0AAN4ZKP2_9BILA</name>
<feature type="chain" id="PRO_5042910478" evidence="2">
    <location>
        <begin position="20"/>
        <end position="81"/>
    </location>
</feature>
<reference evidence="4" key="1">
    <citation type="submission" date="2022-10" db="EMBL/GenBank/DDBJ databases">
        <title>Genome assembly of Pristionchus species.</title>
        <authorList>
            <person name="Yoshida K."/>
            <person name="Sommer R.J."/>
        </authorList>
    </citation>
    <scope>NUCLEOTIDE SEQUENCE [LARGE SCALE GENOMIC DNA]</scope>
    <source>
        <strain evidence="4">RS5460</strain>
    </source>
</reference>
<accession>A0AAN4ZKP2</accession>
<dbReference type="Proteomes" id="UP001328107">
    <property type="component" value="Unassembled WGS sequence"/>
</dbReference>
<evidence type="ECO:0000313" key="3">
    <source>
        <dbReference type="EMBL" id="GMR38775.1"/>
    </source>
</evidence>
<keyword evidence="1" id="KW-0472">Membrane</keyword>
<protein>
    <submittedName>
        <fullName evidence="3">Uncharacterized protein</fullName>
    </submittedName>
</protein>
<feature type="non-terminal residue" evidence="3">
    <location>
        <position position="81"/>
    </location>
</feature>
<feature type="signal peptide" evidence="2">
    <location>
        <begin position="1"/>
        <end position="19"/>
    </location>
</feature>
<evidence type="ECO:0000313" key="4">
    <source>
        <dbReference type="Proteomes" id="UP001328107"/>
    </source>
</evidence>
<sequence>CLLASLVLLLSGLISLVLSAELAAGDDNEEPGTADIPEPAKVETLQTQFTIMGIVNIVLSVVFGLVSCWFYTMYRSKGSDD</sequence>
<evidence type="ECO:0000256" key="1">
    <source>
        <dbReference type="SAM" id="Phobius"/>
    </source>
</evidence>
<keyword evidence="1" id="KW-0812">Transmembrane</keyword>
<proteinExistence type="predicted"/>
<feature type="non-terminal residue" evidence="3">
    <location>
        <position position="1"/>
    </location>
</feature>
<feature type="transmembrane region" description="Helical" evidence="1">
    <location>
        <begin position="49"/>
        <end position="71"/>
    </location>
</feature>
<dbReference type="AlphaFoldDB" id="A0AAN4ZKP2"/>
<comment type="caution">
    <text evidence="3">The sequence shown here is derived from an EMBL/GenBank/DDBJ whole genome shotgun (WGS) entry which is preliminary data.</text>
</comment>
<gene>
    <name evidence="3" type="ORF">PMAYCL1PPCAC_08970</name>
</gene>
<keyword evidence="2" id="KW-0732">Signal</keyword>
<organism evidence="3 4">
    <name type="scientific">Pristionchus mayeri</name>
    <dbReference type="NCBI Taxonomy" id="1317129"/>
    <lineage>
        <taxon>Eukaryota</taxon>
        <taxon>Metazoa</taxon>
        <taxon>Ecdysozoa</taxon>
        <taxon>Nematoda</taxon>
        <taxon>Chromadorea</taxon>
        <taxon>Rhabditida</taxon>
        <taxon>Rhabditina</taxon>
        <taxon>Diplogasteromorpha</taxon>
        <taxon>Diplogasteroidea</taxon>
        <taxon>Neodiplogasteridae</taxon>
        <taxon>Pristionchus</taxon>
    </lineage>
</organism>
<evidence type="ECO:0000256" key="2">
    <source>
        <dbReference type="SAM" id="SignalP"/>
    </source>
</evidence>
<keyword evidence="1" id="KW-1133">Transmembrane helix</keyword>
<keyword evidence="4" id="KW-1185">Reference proteome</keyword>